<sequence>MSKARSLFSVLVVSAMALGAAPLATTPLAAAQSALPLPPAPTTDQRLEAVLPSPSGDAFFDAPAVDADGLAAATPGEELARRDVTAMAAPIAGAPISRATQFQFRTTSADGSPTFGTATLLEAPGTEGASGHGIDGEPLLVYNAAIDSLGRKCTPGFAYANGDIAAGVSPIRRIIDAFPPVVADALRSGTSVLVPDHQGPSMAYADPFTAGHTILDSLRTGPMPAAGRLVFTGYSGGAIASLGAGKLATEYAPEVAERLEGVAVGGVPADFETLMTSMNSNLAVGLLGAATLGVARAHPEMLDLLTDEGVQIASAVKDSCMDEVSLAGATLADIDRIAAPGALESPTAEKIYDLARMSDRAIPAPLYIYHGRDEFWVPLGPVRALAAKQRDLGVPVTMREVPGEHFVATFTGYPEAKDWIHSALRG</sequence>
<dbReference type="Gene3D" id="1.10.260.130">
    <property type="match status" value="1"/>
</dbReference>
<dbReference type="Gene3D" id="3.40.50.1820">
    <property type="entry name" value="alpha/beta hydrolase"/>
    <property type="match status" value="1"/>
</dbReference>
<dbReference type="AlphaFoldDB" id="A0A173LLW6"/>
<proteinExistence type="predicted"/>
<dbReference type="EMBL" id="CP015961">
    <property type="protein sequence ID" value="ANI91742.1"/>
    <property type="molecule type" value="Genomic_DNA"/>
</dbReference>
<keyword evidence="3" id="KW-1185">Reference proteome</keyword>
<dbReference type="GO" id="GO:0004806">
    <property type="term" value="F:triacylglycerol lipase activity"/>
    <property type="evidence" value="ECO:0007669"/>
    <property type="project" value="InterPro"/>
</dbReference>
<dbReference type="SUPFAM" id="SSF53474">
    <property type="entry name" value="alpha/beta-Hydrolases"/>
    <property type="match status" value="1"/>
</dbReference>
<organism evidence="2 3">
    <name type="scientific">Dietzia timorensis</name>
    <dbReference type="NCBI Taxonomy" id="499555"/>
    <lineage>
        <taxon>Bacteria</taxon>
        <taxon>Bacillati</taxon>
        <taxon>Actinomycetota</taxon>
        <taxon>Actinomycetes</taxon>
        <taxon>Mycobacteriales</taxon>
        <taxon>Dietziaceae</taxon>
        <taxon>Dietzia</taxon>
    </lineage>
</organism>
<dbReference type="InterPro" id="IPR029058">
    <property type="entry name" value="AB_hydrolase_fold"/>
</dbReference>
<dbReference type="PANTHER" id="PTHR34853:SF1">
    <property type="entry name" value="LIPASE 5"/>
    <property type="match status" value="1"/>
</dbReference>
<evidence type="ECO:0000256" key="1">
    <source>
        <dbReference type="SAM" id="SignalP"/>
    </source>
</evidence>
<protein>
    <submittedName>
        <fullName evidence="2">Lipase 4</fullName>
    </submittedName>
</protein>
<dbReference type="RefSeq" id="WP_067475756.1">
    <property type="nucleotide sequence ID" value="NZ_CP015961.1"/>
</dbReference>
<keyword evidence="1" id="KW-0732">Signal</keyword>
<dbReference type="Proteomes" id="UP000186104">
    <property type="component" value="Chromosome"/>
</dbReference>
<dbReference type="InterPro" id="IPR005152">
    <property type="entry name" value="Lipase_secreted"/>
</dbReference>
<dbReference type="KEGG" id="dtm:BJL86_0949"/>
<dbReference type="Pfam" id="PF03583">
    <property type="entry name" value="LIP"/>
    <property type="match status" value="1"/>
</dbReference>
<evidence type="ECO:0000313" key="2">
    <source>
        <dbReference type="EMBL" id="ANI91742.1"/>
    </source>
</evidence>
<feature type="signal peptide" evidence="1">
    <location>
        <begin position="1"/>
        <end position="20"/>
    </location>
</feature>
<gene>
    <name evidence="2" type="ORF">BJL86_0949</name>
</gene>
<accession>A0A173LLW6</accession>
<dbReference type="OrthoDB" id="4502978at2"/>
<dbReference type="STRING" id="499555.BJL86_0949"/>
<feature type="chain" id="PRO_5039121581" evidence="1">
    <location>
        <begin position="21"/>
        <end position="426"/>
    </location>
</feature>
<reference evidence="2 3" key="1">
    <citation type="submission" date="2016-06" db="EMBL/GenBank/DDBJ databases">
        <title>Complete genome sequence of a saline-alkali tolerant type strain Dietzia timorensis ID05-A0528T.</title>
        <authorList>
            <person name="Wu X."/>
        </authorList>
    </citation>
    <scope>NUCLEOTIDE SEQUENCE [LARGE SCALE GENOMIC DNA]</scope>
    <source>
        <strain evidence="2 3">ID05-A0528</strain>
    </source>
</reference>
<dbReference type="PANTHER" id="PTHR34853">
    <property type="match status" value="1"/>
</dbReference>
<name>A0A173LLW6_9ACTN</name>
<dbReference type="GO" id="GO:0016042">
    <property type="term" value="P:lipid catabolic process"/>
    <property type="evidence" value="ECO:0007669"/>
    <property type="project" value="InterPro"/>
</dbReference>
<evidence type="ECO:0000313" key="3">
    <source>
        <dbReference type="Proteomes" id="UP000186104"/>
    </source>
</evidence>